<dbReference type="GO" id="GO:0003941">
    <property type="term" value="F:L-serine ammonia-lyase activity"/>
    <property type="evidence" value="ECO:0007669"/>
    <property type="project" value="TreeGrafter"/>
</dbReference>
<accession>A0A1H6C9G3</accession>
<comment type="similarity">
    <text evidence="2">Belongs to the serine/threonine dehydratase family.</text>
</comment>
<name>A0A1H6C9G3_9BACT</name>
<dbReference type="PANTHER" id="PTHR48078">
    <property type="entry name" value="THREONINE DEHYDRATASE, MITOCHONDRIAL-RELATED"/>
    <property type="match status" value="1"/>
</dbReference>
<keyword evidence="3" id="KW-0663">Pyridoxal phosphate</keyword>
<dbReference type="Gene3D" id="3.40.50.1100">
    <property type="match status" value="2"/>
</dbReference>
<comment type="cofactor">
    <cofactor evidence="1">
        <name>pyridoxal 5'-phosphate</name>
        <dbReference type="ChEBI" id="CHEBI:597326"/>
    </cofactor>
</comment>
<dbReference type="FunFam" id="3.40.50.1100:FF:000005">
    <property type="entry name" value="Threonine dehydratase catabolic"/>
    <property type="match status" value="1"/>
</dbReference>
<dbReference type="GO" id="GO:0006565">
    <property type="term" value="P:L-serine catabolic process"/>
    <property type="evidence" value="ECO:0007669"/>
    <property type="project" value="TreeGrafter"/>
</dbReference>
<evidence type="ECO:0000256" key="2">
    <source>
        <dbReference type="ARBA" id="ARBA00010869"/>
    </source>
</evidence>
<keyword evidence="7" id="KW-1185">Reference proteome</keyword>
<sequence>MPTYLELSDILAAKDRIAGTAVRTPLVKLDPARLAAAGFVVPADVPEIWLKDESKQPIGSFKLRGAYNTVAQLPPAALQRGVITYSSGNHAQGVAYAARALGSKAVIVMPDNAPKVKIAATEALGAEIVFVGSASSDRKMKAEELEAAHGYSMIPPYDHPSIIAGQATCGVEILEQLAELTGEAPDDATLVLSPVSGGGLLSGIATGIKLASEAAGHAAPLVYGTEPELAADSEESFRTKTLVEWPAAKTTRTLCDGLRTQSLGVLNFEHILKFVDNIITVNEDDIRSALKVYLKATDIVAEPSGAITLAAALYRSEVLPKAKRIVVVVSGGNLEPSLKETLENEAGAAHV</sequence>
<dbReference type="RefSeq" id="WP_103935196.1">
    <property type="nucleotide sequence ID" value="NZ_FNVA01000009.1"/>
</dbReference>
<protein>
    <submittedName>
        <fullName evidence="6">Threonine dehydratase</fullName>
    </submittedName>
</protein>
<dbReference type="EMBL" id="FNVA01000009">
    <property type="protein sequence ID" value="SEG69548.1"/>
    <property type="molecule type" value="Genomic_DNA"/>
</dbReference>
<dbReference type="PANTHER" id="PTHR48078:SF6">
    <property type="entry name" value="L-THREONINE DEHYDRATASE CATABOLIC TDCB"/>
    <property type="match status" value="1"/>
</dbReference>
<evidence type="ECO:0000256" key="4">
    <source>
        <dbReference type="ARBA" id="ARBA00023239"/>
    </source>
</evidence>
<feature type="domain" description="Tryptophan synthase beta chain-like PALP" evidence="5">
    <location>
        <begin position="23"/>
        <end position="331"/>
    </location>
</feature>
<evidence type="ECO:0000256" key="1">
    <source>
        <dbReference type="ARBA" id="ARBA00001933"/>
    </source>
</evidence>
<dbReference type="GO" id="GO:0009097">
    <property type="term" value="P:isoleucine biosynthetic process"/>
    <property type="evidence" value="ECO:0007669"/>
    <property type="project" value="TreeGrafter"/>
</dbReference>
<dbReference type="OrthoDB" id="9811476at2"/>
<dbReference type="SUPFAM" id="SSF53686">
    <property type="entry name" value="Tryptophan synthase beta subunit-like PLP-dependent enzymes"/>
    <property type="match status" value="1"/>
</dbReference>
<evidence type="ECO:0000313" key="6">
    <source>
        <dbReference type="EMBL" id="SEG69548.1"/>
    </source>
</evidence>
<dbReference type="InterPro" id="IPR036052">
    <property type="entry name" value="TrpB-like_PALP_sf"/>
</dbReference>
<reference evidence="6 7" key="1">
    <citation type="submission" date="2016-10" db="EMBL/GenBank/DDBJ databases">
        <authorList>
            <person name="de Groot N.N."/>
        </authorList>
    </citation>
    <scope>NUCLEOTIDE SEQUENCE [LARGE SCALE GENOMIC DNA]</scope>
    <source>
        <strain evidence="6 7">DSM 22489</strain>
    </source>
</reference>
<dbReference type="CDD" id="cd01562">
    <property type="entry name" value="Thr-dehyd"/>
    <property type="match status" value="1"/>
</dbReference>
<organism evidence="6 7">
    <name type="scientific">Bryocella elongata</name>
    <dbReference type="NCBI Taxonomy" id="863522"/>
    <lineage>
        <taxon>Bacteria</taxon>
        <taxon>Pseudomonadati</taxon>
        <taxon>Acidobacteriota</taxon>
        <taxon>Terriglobia</taxon>
        <taxon>Terriglobales</taxon>
        <taxon>Acidobacteriaceae</taxon>
        <taxon>Bryocella</taxon>
    </lineage>
</organism>
<dbReference type="AlphaFoldDB" id="A0A1H6C9G3"/>
<evidence type="ECO:0000256" key="3">
    <source>
        <dbReference type="ARBA" id="ARBA00022898"/>
    </source>
</evidence>
<evidence type="ECO:0000313" key="7">
    <source>
        <dbReference type="Proteomes" id="UP000236728"/>
    </source>
</evidence>
<keyword evidence="4" id="KW-0456">Lyase</keyword>
<dbReference type="InterPro" id="IPR001926">
    <property type="entry name" value="TrpB-like_PALP"/>
</dbReference>
<dbReference type="Pfam" id="PF00291">
    <property type="entry name" value="PALP"/>
    <property type="match status" value="1"/>
</dbReference>
<gene>
    <name evidence="6" type="ORF">SAMN05421819_4359</name>
</gene>
<dbReference type="GO" id="GO:0004794">
    <property type="term" value="F:threonine deaminase activity"/>
    <property type="evidence" value="ECO:0007669"/>
    <property type="project" value="TreeGrafter"/>
</dbReference>
<evidence type="ECO:0000259" key="5">
    <source>
        <dbReference type="Pfam" id="PF00291"/>
    </source>
</evidence>
<proteinExistence type="inferred from homology"/>
<dbReference type="Proteomes" id="UP000236728">
    <property type="component" value="Unassembled WGS sequence"/>
</dbReference>
<dbReference type="InterPro" id="IPR050147">
    <property type="entry name" value="Ser/Thr_Dehydratase"/>
</dbReference>
<dbReference type="GO" id="GO:0006567">
    <property type="term" value="P:L-threonine catabolic process"/>
    <property type="evidence" value="ECO:0007669"/>
    <property type="project" value="TreeGrafter"/>
</dbReference>